<dbReference type="PROSITE" id="PS51257">
    <property type="entry name" value="PROKAR_LIPOPROTEIN"/>
    <property type="match status" value="1"/>
</dbReference>
<evidence type="ECO:0000313" key="1">
    <source>
        <dbReference type="EMBL" id="BBU68181.1"/>
    </source>
</evidence>
<accession>A0A679HWQ3</accession>
<protein>
    <submittedName>
        <fullName evidence="1">Uncharacterized protein</fullName>
    </submittedName>
</protein>
<name>A0A679HWQ3_9RHOO</name>
<sequence length="90" mass="8902">MKKTLMIVPVVAAFLTGCSGMSDTQQRTLSGGAIGAAAGAGITAIAGGNPIWGAVGGAAVGAIGGYAYDAYEKSKQKEYNQGYQAGKASQ</sequence>
<reference evidence="2" key="1">
    <citation type="submission" date="2020-01" db="EMBL/GenBank/DDBJ databases">
        <title>Phosphoaccumulans saitamaens gen. nov., sp. nov., a polyphosphate accumulating bacterium isolated from surface river water.</title>
        <authorList>
            <person name="Watanabe K."/>
            <person name="Suda W."/>
        </authorList>
    </citation>
    <scope>NUCLEOTIDE SEQUENCE [LARGE SCALE GENOMIC DNA]</scope>
    <source>
        <strain evidence="2">ICHIAU1</strain>
    </source>
</reference>
<proteinExistence type="predicted"/>
<dbReference type="RefSeq" id="WP_162048884.1">
    <property type="nucleotide sequence ID" value="NZ_AP019011.1"/>
</dbReference>
<dbReference type="Proteomes" id="UP000463961">
    <property type="component" value="Chromosome"/>
</dbReference>
<keyword evidence="2" id="KW-1185">Reference proteome</keyword>
<gene>
    <name evidence="1" type="ORF">ICHIAU1_04640</name>
</gene>
<dbReference type="EMBL" id="AP022345">
    <property type="protein sequence ID" value="BBU68181.1"/>
    <property type="molecule type" value="Genomic_DNA"/>
</dbReference>
<dbReference type="AlphaFoldDB" id="A0A679HWQ3"/>
<organism evidence="1 2">
    <name type="scientific">Fluviibacter phosphoraccumulans</name>
    <dbReference type="NCBI Taxonomy" id="1751046"/>
    <lineage>
        <taxon>Bacteria</taxon>
        <taxon>Pseudomonadati</taxon>
        <taxon>Pseudomonadota</taxon>
        <taxon>Betaproteobacteria</taxon>
        <taxon>Rhodocyclales</taxon>
        <taxon>Fluviibacteraceae</taxon>
        <taxon>Fluviibacter</taxon>
    </lineage>
</organism>
<dbReference type="OrthoDB" id="9956227at2"/>
<evidence type="ECO:0000313" key="2">
    <source>
        <dbReference type="Proteomes" id="UP000463961"/>
    </source>
</evidence>